<dbReference type="eggNOG" id="ENOG502T653">
    <property type="taxonomic scope" value="Eukaryota"/>
</dbReference>
<feature type="domain" description="Amino acid transporter transmembrane" evidence="8">
    <location>
        <begin position="50"/>
        <end position="440"/>
    </location>
</feature>
<dbReference type="Proteomes" id="UP000019484">
    <property type="component" value="Unassembled WGS sequence"/>
</dbReference>
<dbReference type="InterPro" id="IPR013057">
    <property type="entry name" value="AA_transpt_TM"/>
</dbReference>
<comment type="similarity">
    <text evidence="2">Belongs to the amino acid/polyamine transporter 2 family.</text>
</comment>
<keyword evidence="3 7" id="KW-0812">Transmembrane</keyword>
<evidence type="ECO:0000256" key="4">
    <source>
        <dbReference type="ARBA" id="ARBA00022989"/>
    </source>
</evidence>
<feature type="transmembrane region" description="Helical" evidence="7">
    <location>
        <begin position="194"/>
        <end position="212"/>
    </location>
</feature>
<evidence type="ECO:0000256" key="7">
    <source>
        <dbReference type="SAM" id="Phobius"/>
    </source>
</evidence>
<comment type="subcellular location">
    <subcellularLocation>
        <location evidence="1">Membrane</location>
        <topology evidence="1">Multi-pass membrane protein</topology>
    </subcellularLocation>
</comment>
<evidence type="ECO:0000256" key="3">
    <source>
        <dbReference type="ARBA" id="ARBA00022692"/>
    </source>
</evidence>
<evidence type="ECO:0000313" key="9">
    <source>
        <dbReference type="EMBL" id="EXJ90267.1"/>
    </source>
</evidence>
<comment type="caution">
    <text evidence="9">The sequence shown here is derived from an EMBL/GenBank/DDBJ whole genome shotgun (WGS) entry which is preliminary data.</text>
</comment>
<dbReference type="RefSeq" id="XP_007722461.1">
    <property type="nucleotide sequence ID" value="XM_007724271.1"/>
</dbReference>
<dbReference type="GO" id="GO:0016020">
    <property type="term" value="C:membrane"/>
    <property type="evidence" value="ECO:0007669"/>
    <property type="project" value="UniProtKB-SubCell"/>
</dbReference>
<dbReference type="Pfam" id="PF01490">
    <property type="entry name" value="Aa_trans"/>
    <property type="match status" value="1"/>
</dbReference>
<sequence>MDYSTAEKSPITPMVGEPHDMEADLKDGSSNNDLETQEVFRKEEGKVDFRTITWQRLIILLLKVQVSTGVLGIPGAMGSLGAVPGALVIVGWQALNTYTACILIDFRNRHPQCHTLVDMCGLMWGRIGREFVGFIFVVAFVLCSGSGLLGISVALNALSEHGACSVWFSFVGMVMIIMYSSIRTWDRMTWPMTAGFICVMAGVLSVVIGVSLRDRPAAAPQTGPFELGFHVVAHADFAAGITACATIFVASAGGPVYVPIIAEMKRPQDYRKAVIPVGFIVASIYLAFSMVIYYYCGVWIATPSLGSAGVLVKKVAYGIALPSLIISGGIFNHSAAKYAFVRLMRNSPHFQSNTWQHWSTWVGLNIIFGFLAFVFAEAIPVFNYLLALTGSFAFAPMSLIFPAFMWMYDDGRPALARGWTGKLAWAFHILILLIGAFLVVGGM</sequence>
<keyword evidence="10" id="KW-1185">Reference proteome</keyword>
<reference evidence="9 10" key="1">
    <citation type="submission" date="2013-03" db="EMBL/GenBank/DDBJ databases">
        <title>The Genome Sequence of Capronia coronata CBS 617.96.</title>
        <authorList>
            <consortium name="The Broad Institute Genomics Platform"/>
            <person name="Cuomo C."/>
            <person name="de Hoog S."/>
            <person name="Gorbushina A."/>
            <person name="Walker B."/>
            <person name="Young S.K."/>
            <person name="Zeng Q."/>
            <person name="Gargeya S."/>
            <person name="Fitzgerald M."/>
            <person name="Haas B."/>
            <person name="Abouelleil A."/>
            <person name="Allen A.W."/>
            <person name="Alvarado L."/>
            <person name="Arachchi H.M."/>
            <person name="Berlin A.M."/>
            <person name="Chapman S.B."/>
            <person name="Gainer-Dewar J."/>
            <person name="Goldberg J."/>
            <person name="Griggs A."/>
            <person name="Gujja S."/>
            <person name="Hansen M."/>
            <person name="Howarth C."/>
            <person name="Imamovic A."/>
            <person name="Ireland A."/>
            <person name="Larimer J."/>
            <person name="McCowan C."/>
            <person name="Murphy C."/>
            <person name="Pearson M."/>
            <person name="Poon T.W."/>
            <person name="Priest M."/>
            <person name="Roberts A."/>
            <person name="Saif S."/>
            <person name="Shea T."/>
            <person name="Sisk P."/>
            <person name="Sykes S."/>
            <person name="Wortman J."/>
            <person name="Nusbaum C."/>
            <person name="Birren B."/>
        </authorList>
    </citation>
    <scope>NUCLEOTIDE SEQUENCE [LARGE SCALE GENOMIC DNA]</scope>
    <source>
        <strain evidence="9 10">CBS 617.96</strain>
    </source>
</reference>
<feature type="compositionally biased region" description="Basic and acidic residues" evidence="6">
    <location>
        <begin position="17"/>
        <end position="27"/>
    </location>
</feature>
<feature type="transmembrane region" description="Helical" evidence="7">
    <location>
        <begin position="419"/>
        <end position="440"/>
    </location>
</feature>
<dbReference type="HOGENOM" id="CLU_027816_3_1_1"/>
<evidence type="ECO:0000256" key="1">
    <source>
        <dbReference type="ARBA" id="ARBA00004141"/>
    </source>
</evidence>
<organism evidence="9 10">
    <name type="scientific">Capronia coronata CBS 617.96</name>
    <dbReference type="NCBI Taxonomy" id="1182541"/>
    <lineage>
        <taxon>Eukaryota</taxon>
        <taxon>Fungi</taxon>
        <taxon>Dikarya</taxon>
        <taxon>Ascomycota</taxon>
        <taxon>Pezizomycotina</taxon>
        <taxon>Eurotiomycetes</taxon>
        <taxon>Chaetothyriomycetidae</taxon>
        <taxon>Chaetothyriales</taxon>
        <taxon>Herpotrichiellaceae</taxon>
        <taxon>Capronia</taxon>
    </lineage>
</organism>
<dbReference type="GO" id="GO:0015179">
    <property type="term" value="F:L-amino acid transmembrane transporter activity"/>
    <property type="evidence" value="ECO:0007669"/>
    <property type="project" value="TreeGrafter"/>
</dbReference>
<feature type="transmembrane region" description="Helical" evidence="7">
    <location>
        <begin position="237"/>
        <end position="261"/>
    </location>
</feature>
<dbReference type="AlphaFoldDB" id="W9YBM8"/>
<name>W9YBM8_9EURO</name>
<dbReference type="PANTHER" id="PTHR22950">
    <property type="entry name" value="AMINO ACID TRANSPORTER"/>
    <property type="match status" value="1"/>
</dbReference>
<feature type="transmembrane region" description="Helical" evidence="7">
    <location>
        <begin position="315"/>
        <end position="340"/>
    </location>
</feature>
<keyword evidence="5 7" id="KW-0472">Membrane</keyword>
<evidence type="ECO:0000313" key="10">
    <source>
        <dbReference type="Proteomes" id="UP000019484"/>
    </source>
</evidence>
<accession>W9YBM8</accession>
<gene>
    <name evidence="9" type="ORF">A1O1_03366</name>
</gene>
<protein>
    <recommendedName>
        <fullName evidence="8">Amino acid transporter transmembrane domain-containing protein</fullName>
    </recommendedName>
</protein>
<dbReference type="STRING" id="1182541.W9YBM8"/>
<keyword evidence="4 7" id="KW-1133">Transmembrane helix</keyword>
<evidence type="ECO:0000259" key="8">
    <source>
        <dbReference type="Pfam" id="PF01490"/>
    </source>
</evidence>
<dbReference type="GeneID" id="19158260"/>
<evidence type="ECO:0000256" key="6">
    <source>
        <dbReference type="SAM" id="MobiDB-lite"/>
    </source>
</evidence>
<dbReference type="EMBL" id="AMWN01000003">
    <property type="protein sequence ID" value="EXJ90267.1"/>
    <property type="molecule type" value="Genomic_DNA"/>
</dbReference>
<evidence type="ECO:0000256" key="2">
    <source>
        <dbReference type="ARBA" id="ARBA00008066"/>
    </source>
</evidence>
<feature type="transmembrane region" description="Helical" evidence="7">
    <location>
        <begin position="385"/>
        <end position="407"/>
    </location>
</feature>
<evidence type="ECO:0000256" key="5">
    <source>
        <dbReference type="ARBA" id="ARBA00023136"/>
    </source>
</evidence>
<proteinExistence type="inferred from homology"/>
<dbReference type="PANTHER" id="PTHR22950:SF697">
    <property type="entry name" value="AMINO ACID TRANSPORTER (EUROFUNG)"/>
    <property type="match status" value="1"/>
</dbReference>
<feature type="transmembrane region" description="Helical" evidence="7">
    <location>
        <begin position="131"/>
        <end position="153"/>
    </location>
</feature>
<feature type="region of interest" description="Disordered" evidence="6">
    <location>
        <begin position="1"/>
        <end position="28"/>
    </location>
</feature>
<dbReference type="OrthoDB" id="40134at2759"/>
<feature type="transmembrane region" description="Helical" evidence="7">
    <location>
        <begin position="361"/>
        <end position="379"/>
    </location>
</feature>
<feature type="transmembrane region" description="Helical" evidence="7">
    <location>
        <begin position="165"/>
        <end position="182"/>
    </location>
</feature>
<feature type="transmembrane region" description="Helical" evidence="7">
    <location>
        <begin position="273"/>
        <end position="295"/>
    </location>
</feature>